<dbReference type="Pfam" id="PF00535">
    <property type="entry name" value="Glycos_transf_2"/>
    <property type="match status" value="1"/>
</dbReference>
<evidence type="ECO:0000313" key="5">
    <source>
        <dbReference type="Proteomes" id="UP000255213"/>
    </source>
</evidence>
<keyword evidence="4" id="KW-1185">Reference proteome</keyword>
<sequence>MERVWYRHTFVICAYGDSPYLEECIQSLLHQSLQSKIILYTSTPSPLIEQLCQQYHIPWYTSQGGGIGKDWNAALSFVETEYATIAHQDDYYHKDYARYIFESSQKYQDSLLLYSDYVEEKAGKKIKRTLNLKIKNLMLRVLSVFPNSPFWRKRVLAFGNAICCPAVTYHLARLKGFRFDESLKGNLDWVAWYQIADYKGRFTFINQELMCHRIHEGSETSKTIEDNTRTVEDFETLRLFWPTWFAKFLMKFYIKSQKTNHQ</sequence>
<feature type="domain" description="Glycosyltransferase 2-like" evidence="1">
    <location>
        <begin position="10"/>
        <end position="132"/>
    </location>
</feature>
<evidence type="ECO:0000313" key="4">
    <source>
        <dbReference type="Proteomes" id="UP000186437"/>
    </source>
</evidence>
<dbReference type="Proteomes" id="UP000186437">
    <property type="component" value="Unassembled WGS sequence"/>
</dbReference>
<keyword evidence="2" id="KW-0808">Transferase</keyword>
<reference evidence="4" key="1">
    <citation type="submission" date="2016-12" db="EMBL/GenBank/DDBJ databases">
        <authorList>
            <person name="Gulvik C.A."/>
        </authorList>
    </citation>
    <scope>NUCLEOTIDE SEQUENCE [LARGE SCALE GENOMIC DNA]</scope>
    <source>
        <strain evidence="4">ATCC 51725</strain>
    </source>
</reference>
<dbReference type="GO" id="GO:0016740">
    <property type="term" value="F:transferase activity"/>
    <property type="evidence" value="ECO:0007669"/>
    <property type="project" value="UniProtKB-KW"/>
</dbReference>
<dbReference type="AlphaFoldDB" id="A0A1Q8EE33"/>
<dbReference type="Proteomes" id="UP000255213">
    <property type="component" value="Unassembled WGS sequence"/>
</dbReference>
<proteinExistence type="predicted"/>
<reference evidence="3 5" key="3">
    <citation type="submission" date="2018-06" db="EMBL/GenBank/DDBJ databases">
        <authorList>
            <consortium name="Pathogen Informatics"/>
            <person name="Doyle S."/>
        </authorList>
    </citation>
    <scope>NUCLEOTIDE SEQUENCE [LARGE SCALE GENOMIC DNA]</scope>
    <source>
        <strain evidence="3 5">NCTC12957</strain>
    </source>
</reference>
<dbReference type="RefSeq" id="WP_075098949.1">
    <property type="nucleotide sequence ID" value="NZ_MSJL01000013.1"/>
</dbReference>
<evidence type="ECO:0000259" key="1">
    <source>
        <dbReference type="Pfam" id="PF00535"/>
    </source>
</evidence>
<dbReference type="OrthoDB" id="5986178at2"/>
<dbReference type="InterPro" id="IPR001173">
    <property type="entry name" value="Glyco_trans_2-like"/>
</dbReference>
<name>A0A1Q8EE33_STRAI</name>
<dbReference type="SUPFAM" id="SSF53448">
    <property type="entry name" value="Nucleotide-diphospho-sugar transferases"/>
    <property type="match status" value="1"/>
</dbReference>
<gene>
    <name evidence="2" type="ORF">BU200_04045</name>
    <name evidence="3" type="ORF">NCTC12957_01654</name>
</gene>
<dbReference type="InterPro" id="IPR029044">
    <property type="entry name" value="Nucleotide-diphossugar_trans"/>
</dbReference>
<evidence type="ECO:0000313" key="3">
    <source>
        <dbReference type="EMBL" id="SUN08066.1"/>
    </source>
</evidence>
<evidence type="ECO:0000313" key="2">
    <source>
        <dbReference type="EMBL" id="OLF50062.1"/>
    </source>
</evidence>
<reference evidence="2" key="2">
    <citation type="submission" date="2016-12" db="EMBL/GenBank/DDBJ databases">
        <authorList>
            <person name="Song W.-J."/>
            <person name="Kurnit D.M."/>
        </authorList>
    </citation>
    <scope>NUCLEOTIDE SEQUENCE [LARGE SCALE GENOMIC DNA]</scope>
    <source>
        <strain evidence="2">ATCC 51725</strain>
    </source>
</reference>
<protein>
    <submittedName>
        <fullName evidence="2">Glycosyl transferase</fullName>
    </submittedName>
    <submittedName>
        <fullName evidence="3">Glycosyltransferase teichoic acid biosynthesis protein</fullName>
    </submittedName>
</protein>
<organism evidence="2 4">
    <name type="scientific">Streptococcus acidominimus</name>
    <dbReference type="NCBI Taxonomy" id="1326"/>
    <lineage>
        <taxon>Bacteria</taxon>
        <taxon>Bacillati</taxon>
        <taxon>Bacillota</taxon>
        <taxon>Bacilli</taxon>
        <taxon>Lactobacillales</taxon>
        <taxon>Streptococcaceae</taxon>
        <taxon>Streptococcus</taxon>
    </lineage>
</organism>
<dbReference type="EMBL" id="MSJL01000013">
    <property type="protein sequence ID" value="OLF50062.1"/>
    <property type="molecule type" value="Genomic_DNA"/>
</dbReference>
<dbReference type="EMBL" id="UHEN01000001">
    <property type="protein sequence ID" value="SUN08066.1"/>
    <property type="molecule type" value="Genomic_DNA"/>
</dbReference>
<accession>A0A1Q8EE33</accession>
<dbReference type="Gene3D" id="3.90.550.10">
    <property type="entry name" value="Spore Coat Polysaccharide Biosynthesis Protein SpsA, Chain A"/>
    <property type="match status" value="1"/>
</dbReference>